<name>A0A5N6FV32_PETAA</name>
<organism evidence="1 2">
    <name type="scientific">Petromyces alliaceus</name>
    <name type="common">Aspergillus alliaceus</name>
    <dbReference type="NCBI Taxonomy" id="209559"/>
    <lineage>
        <taxon>Eukaryota</taxon>
        <taxon>Fungi</taxon>
        <taxon>Dikarya</taxon>
        <taxon>Ascomycota</taxon>
        <taxon>Pezizomycotina</taxon>
        <taxon>Eurotiomycetes</taxon>
        <taxon>Eurotiomycetidae</taxon>
        <taxon>Eurotiales</taxon>
        <taxon>Aspergillaceae</taxon>
        <taxon>Aspergillus</taxon>
        <taxon>Aspergillus subgen. Circumdati</taxon>
    </lineage>
</organism>
<proteinExistence type="predicted"/>
<dbReference type="OMA" id="DGNCANK"/>
<dbReference type="CDD" id="cd23507">
    <property type="entry name" value="hydrophobin_I"/>
    <property type="match status" value="1"/>
</dbReference>
<comment type="caution">
    <text evidence="1">The sequence shown here is derived from an EMBL/GenBank/DDBJ whole genome shotgun (WGS) entry which is preliminary data.</text>
</comment>
<protein>
    <submittedName>
        <fullName evidence="1">Uncharacterized protein</fullName>
    </submittedName>
</protein>
<gene>
    <name evidence="1" type="ORF">ETB97_011913</name>
</gene>
<dbReference type="AlphaFoldDB" id="A0A5N6FV32"/>
<keyword evidence="2" id="KW-1185">Reference proteome</keyword>
<evidence type="ECO:0000313" key="1">
    <source>
        <dbReference type="EMBL" id="KAF5862208.1"/>
    </source>
</evidence>
<accession>A0A5N6FV32</accession>
<sequence>MKFFTAAALFVATAMAYPPNSNNGNGNAVSKTDVKQIQVLEDRCKQQQKATMCCDEFTQKNTVSSGGLLNNFLSGLDLKDAANLALVQNLLAGDGGQCRGVATLLDGNCANKAACCDHIENGDQNGLVNVGVPINCVALPL</sequence>
<accession>A0A8H6A3T1</accession>
<evidence type="ECO:0000313" key="2">
    <source>
        <dbReference type="Proteomes" id="UP000541154"/>
    </source>
</evidence>
<dbReference type="EMBL" id="SPNV01000079">
    <property type="protein sequence ID" value="KAF5862208.1"/>
    <property type="molecule type" value="Genomic_DNA"/>
</dbReference>
<dbReference type="Proteomes" id="UP000541154">
    <property type="component" value="Unassembled WGS sequence"/>
</dbReference>
<reference evidence="1 2" key="1">
    <citation type="submission" date="2019-04" db="EMBL/GenBank/DDBJ databases">
        <title>Aspergillus burnettii sp. nov., novel species from soil in southeast Queensland.</title>
        <authorList>
            <person name="Gilchrist C.L.M."/>
            <person name="Pitt J.I."/>
            <person name="Lange L."/>
            <person name="Lacey H.J."/>
            <person name="Vuong D."/>
            <person name="Midgley D.J."/>
            <person name="Greenfield P."/>
            <person name="Bradbury M."/>
            <person name="Lacey E."/>
            <person name="Busk P.K."/>
            <person name="Pilgaard B."/>
            <person name="Chooi Y.H."/>
            <person name="Piggott A.M."/>
        </authorList>
    </citation>
    <scope>NUCLEOTIDE SEQUENCE [LARGE SCALE GENOMIC DNA]</scope>
    <source>
        <strain evidence="1 2">FRR 5400</strain>
    </source>
</reference>